<evidence type="ECO:0000259" key="1">
    <source>
        <dbReference type="PROSITE" id="PS51704"/>
    </source>
</evidence>
<feature type="domain" description="GP-PDE" evidence="1">
    <location>
        <begin position="1"/>
        <end position="26"/>
    </location>
</feature>
<gene>
    <name evidence="2" type="ORF">BUZ61_18035</name>
</gene>
<accession>A0A2T4S4T1</accession>
<dbReference type="GO" id="GO:0008081">
    <property type="term" value="F:phosphoric diester hydrolase activity"/>
    <property type="evidence" value="ECO:0007669"/>
    <property type="project" value="InterPro"/>
</dbReference>
<organism evidence="2 3">
    <name type="scientific">Staphylococcus nepalensis</name>
    <dbReference type="NCBI Taxonomy" id="214473"/>
    <lineage>
        <taxon>Bacteria</taxon>
        <taxon>Bacillati</taxon>
        <taxon>Bacillota</taxon>
        <taxon>Bacilli</taxon>
        <taxon>Bacillales</taxon>
        <taxon>Staphylococcaceae</taxon>
        <taxon>Staphylococcus</taxon>
    </lineage>
</organism>
<sequence length="29" mass="3366">DRVNQLFNFGVDGVFTDYPQNLVHLQESL</sequence>
<dbReference type="GO" id="GO:0006629">
    <property type="term" value="P:lipid metabolic process"/>
    <property type="evidence" value="ECO:0007669"/>
    <property type="project" value="InterPro"/>
</dbReference>
<dbReference type="Proteomes" id="UP000240400">
    <property type="component" value="Unassembled WGS sequence"/>
</dbReference>
<dbReference type="AlphaFoldDB" id="A0A2T4S4T1"/>
<evidence type="ECO:0000313" key="2">
    <source>
        <dbReference type="EMBL" id="PTK40796.1"/>
    </source>
</evidence>
<dbReference type="InterPro" id="IPR030395">
    <property type="entry name" value="GP_PDE_dom"/>
</dbReference>
<comment type="caution">
    <text evidence="2">The sequence shown here is derived from an EMBL/GenBank/DDBJ whole genome shotgun (WGS) entry which is preliminary data.</text>
</comment>
<evidence type="ECO:0000313" key="3">
    <source>
        <dbReference type="Proteomes" id="UP000240400"/>
    </source>
</evidence>
<protein>
    <submittedName>
        <fullName evidence="2">Glycerophosphoryl diester phosphodiesterase</fullName>
    </submittedName>
</protein>
<feature type="non-terminal residue" evidence="2">
    <location>
        <position position="1"/>
    </location>
</feature>
<name>A0A2T4S4T1_9STAP</name>
<dbReference type="PROSITE" id="PS51704">
    <property type="entry name" value="GP_PDE"/>
    <property type="match status" value="1"/>
</dbReference>
<proteinExistence type="predicted"/>
<dbReference type="EMBL" id="PZHR01000925">
    <property type="protein sequence ID" value="PTK40796.1"/>
    <property type="molecule type" value="Genomic_DNA"/>
</dbReference>
<reference evidence="2 3" key="1">
    <citation type="journal article" date="2016" name="Front. Microbiol.">
        <title>Comprehensive Phylogenetic Analysis of Bovine Non-aureus Staphylococci Species Based on Whole-Genome Sequencing.</title>
        <authorList>
            <person name="Naushad S."/>
            <person name="Barkema H.W."/>
            <person name="Luby C."/>
            <person name="Condas L.A."/>
            <person name="Nobrega D.B."/>
            <person name="Carson D.A."/>
            <person name="De Buck J."/>
        </authorList>
    </citation>
    <scope>NUCLEOTIDE SEQUENCE [LARGE SCALE GENOMIC DNA]</scope>
    <source>
        <strain evidence="2 3">SNUC 4337</strain>
    </source>
</reference>